<evidence type="ECO:0000313" key="1">
    <source>
        <dbReference type="EMBL" id="JAD64269.1"/>
    </source>
</evidence>
<sequence length="49" mass="5582">MPSSNSRSCLLEFLFGISTQQRADERCYGDPPFHFFFLHVLSLQGCALD</sequence>
<dbReference type="AlphaFoldDB" id="A0A0A9BJW8"/>
<reference evidence="1" key="1">
    <citation type="submission" date="2014-09" db="EMBL/GenBank/DDBJ databases">
        <authorList>
            <person name="Magalhaes I.L.F."/>
            <person name="Oliveira U."/>
            <person name="Santos F.R."/>
            <person name="Vidigal T.H.D.A."/>
            <person name="Brescovit A.D."/>
            <person name="Santos A.J."/>
        </authorList>
    </citation>
    <scope>NUCLEOTIDE SEQUENCE</scope>
    <source>
        <tissue evidence="1">Shoot tissue taken approximately 20 cm above the soil surface</tissue>
    </source>
</reference>
<reference evidence="1" key="2">
    <citation type="journal article" date="2015" name="Data Brief">
        <title>Shoot transcriptome of the giant reed, Arundo donax.</title>
        <authorList>
            <person name="Barrero R.A."/>
            <person name="Guerrero F.D."/>
            <person name="Moolhuijzen P."/>
            <person name="Goolsby J.A."/>
            <person name="Tidwell J."/>
            <person name="Bellgard S.E."/>
            <person name="Bellgard M.I."/>
        </authorList>
    </citation>
    <scope>NUCLEOTIDE SEQUENCE</scope>
    <source>
        <tissue evidence="1">Shoot tissue taken approximately 20 cm above the soil surface</tissue>
    </source>
</reference>
<proteinExistence type="predicted"/>
<name>A0A0A9BJW8_ARUDO</name>
<dbReference type="EMBL" id="GBRH01233626">
    <property type="protein sequence ID" value="JAD64269.1"/>
    <property type="molecule type" value="Transcribed_RNA"/>
</dbReference>
<accession>A0A0A9BJW8</accession>
<organism evidence="1">
    <name type="scientific">Arundo donax</name>
    <name type="common">Giant reed</name>
    <name type="synonym">Donax arundinaceus</name>
    <dbReference type="NCBI Taxonomy" id="35708"/>
    <lineage>
        <taxon>Eukaryota</taxon>
        <taxon>Viridiplantae</taxon>
        <taxon>Streptophyta</taxon>
        <taxon>Embryophyta</taxon>
        <taxon>Tracheophyta</taxon>
        <taxon>Spermatophyta</taxon>
        <taxon>Magnoliopsida</taxon>
        <taxon>Liliopsida</taxon>
        <taxon>Poales</taxon>
        <taxon>Poaceae</taxon>
        <taxon>PACMAD clade</taxon>
        <taxon>Arundinoideae</taxon>
        <taxon>Arundineae</taxon>
        <taxon>Arundo</taxon>
    </lineage>
</organism>
<protein>
    <submittedName>
        <fullName evidence="1">Uncharacterized protein</fullName>
    </submittedName>
</protein>